<dbReference type="Proteomes" id="UP000033140">
    <property type="component" value="Unassembled WGS sequence"/>
</dbReference>
<dbReference type="STRING" id="698492.A0A0E9ND30"/>
<keyword evidence="8" id="KW-1185">Reference proteome</keyword>
<comment type="catalytic activity">
    <reaction evidence="5">
        <text>D-xylose + NADP(+) = D-xylono-1,5-lactone + NADPH + H(+)</text>
        <dbReference type="Rhea" id="RHEA:22000"/>
        <dbReference type="ChEBI" id="CHEBI:15378"/>
        <dbReference type="ChEBI" id="CHEBI:15867"/>
        <dbReference type="ChEBI" id="CHEBI:53455"/>
        <dbReference type="ChEBI" id="CHEBI:57783"/>
        <dbReference type="ChEBI" id="CHEBI:58349"/>
        <dbReference type="EC" id="1.1.1.179"/>
    </reaction>
</comment>
<evidence type="ECO:0000259" key="6">
    <source>
        <dbReference type="Pfam" id="PF01408"/>
    </source>
</evidence>
<keyword evidence="2" id="KW-0560">Oxidoreductase</keyword>
<evidence type="ECO:0000256" key="3">
    <source>
        <dbReference type="ARBA" id="ARBA00038984"/>
    </source>
</evidence>
<dbReference type="OrthoDB" id="2129491at2759"/>
<dbReference type="AlphaFoldDB" id="A0A0E9ND30"/>
<dbReference type="SUPFAM" id="SSF51735">
    <property type="entry name" value="NAD(P)-binding Rossmann-fold domains"/>
    <property type="match status" value="1"/>
</dbReference>
<evidence type="ECO:0000256" key="4">
    <source>
        <dbReference type="ARBA" id="ARBA00042988"/>
    </source>
</evidence>
<evidence type="ECO:0000256" key="5">
    <source>
        <dbReference type="ARBA" id="ARBA00049233"/>
    </source>
</evidence>
<evidence type="ECO:0000313" key="8">
    <source>
        <dbReference type="Proteomes" id="UP000033140"/>
    </source>
</evidence>
<protein>
    <recommendedName>
        <fullName evidence="3">D-xylose 1-dehydrogenase (NADP(+), D-xylono-1,5-lactone-forming)</fullName>
        <ecNumber evidence="3">1.1.1.179</ecNumber>
    </recommendedName>
    <alternativeName>
        <fullName evidence="4">D-xylose-NADP dehydrogenase</fullName>
    </alternativeName>
</protein>
<dbReference type="SUPFAM" id="SSF55347">
    <property type="entry name" value="Glyceraldehyde-3-phosphate dehydrogenase-like, C-terminal domain"/>
    <property type="match status" value="1"/>
</dbReference>
<dbReference type="RefSeq" id="XP_019027375.1">
    <property type="nucleotide sequence ID" value="XM_019166616.1"/>
</dbReference>
<gene>
    <name evidence="7" type="ORF">G7K_1961-t1</name>
</gene>
<proteinExistence type="inferred from homology"/>
<comment type="similarity">
    <text evidence="1">Belongs to the Gfo/Idh/MocA family.</text>
</comment>
<sequence>MAQTINHTFNSLLNRIISNPNAEAPKIHNALRIGILCDESFDPEHIIIPARTKSDLKITAIATPDPALTQRLGKTHSIPRTYDTYAHLIRSLHIDAVYIALPFPQRHAIILQCIRKEMPVLCEGPISVSGEEAQEIYSRAAEKQLEEGGKGVLILEDLWVLAHPATHRARELVQKAGTPVRATIKWTATDGIDATSMTHQCLSLLRFLIGSEVADVTTSEVRRNAADGTLADAVTAELRFINGCIATLEVDTRVAPTSPVGFLGGLGLGKKEDAPTIEIDCEHQKVTYYNFTTPNIFNTLSLTPLPPITDHVYSGTPWPSYPTESAWTPHRFVLEGFCLGVKGRSSGASPWWVRREFSESGVDVLGLVFGRGGMVLGGGMGGAEATFSIE</sequence>
<dbReference type="EC" id="1.1.1.179" evidence="3"/>
<feature type="domain" description="Gfo/Idh/MocA-like oxidoreductase N-terminal" evidence="6">
    <location>
        <begin position="49"/>
        <end position="144"/>
    </location>
</feature>
<name>A0A0E9ND30_SAICN</name>
<evidence type="ECO:0000256" key="2">
    <source>
        <dbReference type="ARBA" id="ARBA00023002"/>
    </source>
</evidence>
<dbReference type="Gene3D" id="3.40.50.720">
    <property type="entry name" value="NAD(P)-binding Rossmann-like Domain"/>
    <property type="match status" value="1"/>
</dbReference>
<dbReference type="PANTHER" id="PTHR22604:SF105">
    <property type="entry name" value="TRANS-1,2-DIHYDROBENZENE-1,2-DIOL DEHYDROGENASE"/>
    <property type="match status" value="1"/>
</dbReference>
<evidence type="ECO:0000313" key="7">
    <source>
        <dbReference type="EMBL" id="GAO47762.1"/>
    </source>
</evidence>
<dbReference type="InterPro" id="IPR000683">
    <property type="entry name" value="Gfo/Idh/MocA-like_OxRdtase_N"/>
</dbReference>
<dbReference type="Gene3D" id="3.30.360.10">
    <property type="entry name" value="Dihydrodipicolinate Reductase, domain 2"/>
    <property type="match status" value="1"/>
</dbReference>
<dbReference type="Pfam" id="PF01408">
    <property type="entry name" value="GFO_IDH_MocA"/>
    <property type="match status" value="1"/>
</dbReference>
<reference evidence="7 8" key="1">
    <citation type="journal article" date="2011" name="J. Gen. Appl. Microbiol.">
        <title>Draft genome sequencing of the enigmatic yeast Saitoella complicata.</title>
        <authorList>
            <person name="Nishida H."/>
            <person name="Hamamoto M."/>
            <person name="Sugiyama J."/>
        </authorList>
    </citation>
    <scope>NUCLEOTIDE SEQUENCE [LARGE SCALE GENOMIC DNA]</scope>
    <source>
        <strain evidence="7 8">NRRL Y-17804</strain>
    </source>
</reference>
<comment type="caution">
    <text evidence="7">The sequence shown here is derived from an EMBL/GenBank/DDBJ whole genome shotgun (WGS) entry which is preliminary data.</text>
</comment>
<dbReference type="GO" id="GO:0047837">
    <property type="term" value="F:D-xylose 1-dehydrogenase (NADP+) activity"/>
    <property type="evidence" value="ECO:0007669"/>
    <property type="project" value="UniProtKB-EC"/>
</dbReference>
<evidence type="ECO:0000256" key="1">
    <source>
        <dbReference type="ARBA" id="ARBA00010928"/>
    </source>
</evidence>
<dbReference type="InterPro" id="IPR036291">
    <property type="entry name" value="NAD(P)-bd_dom_sf"/>
</dbReference>
<reference evidence="7 8" key="2">
    <citation type="journal article" date="2014" name="J. Gen. Appl. Microbiol.">
        <title>The early diverging ascomycetous budding yeast Saitoella complicata has three histone deacetylases belonging to the Clr6, Hos2, and Rpd3 lineages.</title>
        <authorList>
            <person name="Nishida H."/>
            <person name="Matsumoto T."/>
            <person name="Kondo S."/>
            <person name="Hamamoto M."/>
            <person name="Yoshikawa H."/>
        </authorList>
    </citation>
    <scope>NUCLEOTIDE SEQUENCE [LARGE SCALE GENOMIC DNA]</scope>
    <source>
        <strain evidence="7 8">NRRL Y-17804</strain>
    </source>
</reference>
<organism evidence="7 8">
    <name type="scientific">Saitoella complicata (strain BCRC 22490 / CBS 7301 / JCM 7358 / NBRC 10748 / NRRL Y-17804)</name>
    <dbReference type="NCBI Taxonomy" id="698492"/>
    <lineage>
        <taxon>Eukaryota</taxon>
        <taxon>Fungi</taxon>
        <taxon>Dikarya</taxon>
        <taxon>Ascomycota</taxon>
        <taxon>Taphrinomycotina</taxon>
        <taxon>Taphrinomycotina incertae sedis</taxon>
        <taxon>Saitoella</taxon>
    </lineage>
</organism>
<dbReference type="EMBL" id="BACD03000011">
    <property type="protein sequence ID" value="GAO47762.1"/>
    <property type="molecule type" value="Genomic_DNA"/>
</dbReference>
<dbReference type="GO" id="GO:0000166">
    <property type="term" value="F:nucleotide binding"/>
    <property type="evidence" value="ECO:0007669"/>
    <property type="project" value="InterPro"/>
</dbReference>
<dbReference type="InterPro" id="IPR050984">
    <property type="entry name" value="Gfo/Idh/MocA_domain"/>
</dbReference>
<accession>A0A0E9ND30</accession>
<reference evidence="7 8" key="3">
    <citation type="journal article" date="2015" name="Genome Announc.">
        <title>Draft Genome Sequence of the Archiascomycetous Yeast Saitoella complicata.</title>
        <authorList>
            <person name="Yamauchi K."/>
            <person name="Kondo S."/>
            <person name="Hamamoto M."/>
            <person name="Takahashi Y."/>
            <person name="Ogura Y."/>
            <person name="Hayashi T."/>
            <person name="Nishida H."/>
        </authorList>
    </citation>
    <scope>NUCLEOTIDE SEQUENCE [LARGE SCALE GENOMIC DNA]</scope>
    <source>
        <strain evidence="7 8">NRRL Y-17804</strain>
    </source>
</reference>
<dbReference type="PANTHER" id="PTHR22604">
    <property type="entry name" value="OXIDOREDUCTASES"/>
    <property type="match status" value="1"/>
</dbReference>